<proteinExistence type="predicted"/>
<comment type="caution">
    <text evidence="1">The sequence shown here is derived from an EMBL/GenBank/DDBJ whole genome shotgun (WGS) entry which is preliminary data.</text>
</comment>
<keyword evidence="2" id="KW-1185">Reference proteome</keyword>
<dbReference type="EMBL" id="JACIJF010000032">
    <property type="protein sequence ID" value="MBB5712947.1"/>
    <property type="molecule type" value="Genomic_DNA"/>
</dbReference>
<evidence type="ECO:0000313" key="1">
    <source>
        <dbReference type="EMBL" id="MBB5712947.1"/>
    </source>
</evidence>
<gene>
    <name evidence="1" type="ORF">FHT02_004209</name>
</gene>
<dbReference type="AlphaFoldDB" id="A0A840YTI0"/>
<dbReference type="RefSeq" id="WP_184091851.1">
    <property type="nucleotide sequence ID" value="NZ_JACIJF010000032.1"/>
</dbReference>
<sequence>MRQSPVNSSLLTTQAERSAVTVPQKNGFDLTSLVAAAIEIGRMPGEPAAVLPARQRPLLLGYLFGRKTHRPLADPRLEVIRAISASLTRGIDTIRADLITAAAKVGWSRNDLSLMFPAVSLRVAS</sequence>
<accession>A0A840YTI0</accession>
<dbReference type="Proteomes" id="UP000527143">
    <property type="component" value="Unassembled WGS sequence"/>
</dbReference>
<name>A0A840YTI0_9SPHN</name>
<evidence type="ECO:0000313" key="2">
    <source>
        <dbReference type="Proteomes" id="UP000527143"/>
    </source>
</evidence>
<reference evidence="1 2" key="1">
    <citation type="submission" date="2020-08" db="EMBL/GenBank/DDBJ databases">
        <title>Genomic Encyclopedia of Type Strains, Phase IV (KMG-IV): sequencing the most valuable type-strain genomes for metagenomic binning, comparative biology and taxonomic classification.</title>
        <authorList>
            <person name="Goeker M."/>
        </authorList>
    </citation>
    <scope>NUCLEOTIDE SEQUENCE [LARGE SCALE GENOMIC DNA]</scope>
    <source>
        <strain evidence="1 2">DSM 26736</strain>
    </source>
</reference>
<organism evidence="1 2">
    <name type="scientific">Sphingomonas xinjiangensis</name>
    <dbReference type="NCBI Taxonomy" id="643568"/>
    <lineage>
        <taxon>Bacteria</taxon>
        <taxon>Pseudomonadati</taxon>
        <taxon>Pseudomonadota</taxon>
        <taxon>Alphaproteobacteria</taxon>
        <taxon>Sphingomonadales</taxon>
        <taxon>Sphingomonadaceae</taxon>
        <taxon>Sphingomonas</taxon>
    </lineage>
</organism>
<protein>
    <submittedName>
        <fullName evidence="1">Uncharacterized protein</fullName>
    </submittedName>
</protein>